<dbReference type="AlphaFoldDB" id="A0A2M3ZX24"/>
<dbReference type="EMBL" id="GGFM01012271">
    <property type="protein sequence ID" value="MBW33022.1"/>
    <property type="molecule type" value="Transcribed_RNA"/>
</dbReference>
<accession>A0A2M3ZX24</accession>
<protein>
    <submittedName>
        <fullName evidence="1">Putative secreted peptide</fullName>
    </submittedName>
</protein>
<reference evidence="1" key="1">
    <citation type="submission" date="2018-01" db="EMBL/GenBank/DDBJ databases">
        <title>An insight into the sialome of Amazonian anophelines.</title>
        <authorList>
            <person name="Ribeiro J.M."/>
            <person name="Scarpassa V."/>
            <person name="Calvo E."/>
        </authorList>
    </citation>
    <scope>NUCLEOTIDE SEQUENCE</scope>
    <source>
        <tissue evidence="1">Salivary glands</tissue>
    </source>
</reference>
<proteinExistence type="predicted"/>
<name>A0A2M3ZX24_9DIPT</name>
<evidence type="ECO:0000313" key="1">
    <source>
        <dbReference type="EMBL" id="MBW33022.1"/>
    </source>
</evidence>
<sequence length="93" mass="10485">MAASCVSVAFSSFHSAAGVRRDVEKHLMDKVFPESERFAAHRSFAIFIGYRLLLEHFYGISFHRTVRTTFVDKTAVEQCALCPFFAGEKCCSI</sequence>
<organism evidence="1">
    <name type="scientific">Anopheles braziliensis</name>
    <dbReference type="NCBI Taxonomy" id="58242"/>
    <lineage>
        <taxon>Eukaryota</taxon>
        <taxon>Metazoa</taxon>
        <taxon>Ecdysozoa</taxon>
        <taxon>Arthropoda</taxon>
        <taxon>Hexapoda</taxon>
        <taxon>Insecta</taxon>
        <taxon>Pterygota</taxon>
        <taxon>Neoptera</taxon>
        <taxon>Endopterygota</taxon>
        <taxon>Diptera</taxon>
        <taxon>Nematocera</taxon>
        <taxon>Culicoidea</taxon>
        <taxon>Culicidae</taxon>
        <taxon>Anophelinae</taxon>
        <taxon>Anopheles</taxon>
    </lineage>
</organism>